<dbReference type="Proteomes" id="UP001642540">
    <property type="component" value="Unassembled WGS sequence"/>
</dbReference>
<evidence type="ECO:0000256" key="2">
    <source>
        <dbReference type="SAM" id="SignalP"/>
    </source>
</evidence>
<comment type="caution">
    <text evidence="3">The sequence shown here is derived from an EMBL/GenBank/DDBJ whole genome shotgun (WGS) entry which is preliminary data.</text>
</comment>
<dbReference type="EMBL" id="CAXLJM020000030">
    <property type="protein sequence ID" value="CAL8097774.1"/>
    <property type="molecule type" value="Genomic_DNA"/>
</dbReference>
<feature type="signal peptide" evidence="2">
    <location>
        <begin position="1"/>
        <end position="25"/>
    </location>
</feature>
<keyword evidence="1" id="KW-0812">Transmembrane</keyword>
<gene>
    <name evidence="3" type="ORF">ODALV1_LOCUS9738</name>
</gene>
<feature type="transmembrane region" description="Helical" evidence="1">
    <location>
        <begin position="207"/>
        <end position="226"/>
    </location>
</feature>
<keyword evidence="1" id="KW-0472">Membrane</keyword>
<evidence type="ECO:0000313" key="3">
    <source>
        <dbReference type="EMBL" id="CAL8097774.1"/>
    </source>
</evidence>
<keyword evidence="1" id="KW-1133">Transmembrane helix</keyword>
<keyword evidence="2" id="KW-0732">Signal</keyword>
<proteinExistence type="predicted"/>
<evidence type="ECO:0000256" key="1">
    <source>
        <dbReference type="SAM" id="Phobius"/>
    </source>
</evidence>
<evidence type="ECO:0000313" key="4">
    <source>
        <dbReference type="Proteomes" id="UP001642540"/>
    </source>
</evidence>
<protein>
    <submittedName>
        <fullName evidence="3">Uncharacterized protein</fullName>
    </submittedName>
</protein>
<accession>A0ABP1QCF4</accession>
<sequence>MLTSTGPRLFLVILTVVTLFGNASGLRCYHCVYKVETISNGSASQVLVLPESDTSPYISHQSCSYGEEPDNNLSVNCDALELAPEMNIGSYAEYSDPSRYAELEHIIDANMNKTPPHRYACMAVKITEARNGQDGVKLELHSTFRTCIPDSLNFADVLEDIKSWGSENVTGYKCDLFNNCNGKGDAQSHLSAQSLPENSGGSKIVELGWINFAVFISAILQILYSLNFKTIA</sequence>
<keyword evidence="4" id="KW-1185">Reference proteome</keyword>
<reference evidence="3 4" key="1">
    <citation type="submission" date="2024-08" db="EMBL/GenBank/DDBJ databases">
        <authorList>
            <person name="Cucini C."/>
            <person name="Frati F."/>
        </authorList>
    </citation>
    <scope>NUCLEOTIDE SEQUENCE [LARGE SCALE GENOMIC DNA]</scope>
</reference>
<name>A0ABP1QCF4_9HEXA</name>
<organism evidence="3 4">
    <name type="scientific">Orchesella dallaii</name>
    <dbReference type="NCBI Taxonomy" id="48710"/>
    <lineage>
        <taxon>Eukaryota</taxon>
        <taxon>Metazoa</taxon>
        <taxon>Ecdysozoa</taxon>
        <taxon>Arthropoda</taxon>
        <taxon>Hexapoda</taxon>
        <taxon>Collembola</taxon>
        <taxon>Entomobryomorpha</taxon>
        <taxon>Entomobryoidea</taxon>
        <taxon>Orchesellidae</taxon>
        <taxon>Orchesellinae</taxon>
        <taxon>Orchesella</taxon>
    </lineage>
</organism>
<feature type="chain" id="PRO_5047200855" evidence="2">
    <location>
        <begin position="26"/>
        <end position="232"/>
    </location>
</feature>